<accession>A0A8X6T9F1</accession>
<protein>
    <submittedName>
        <fullName evidence="1">Uncharacterized protein</fullName>
    </submittedName>
</protein>
<dbReference type="EMBL" id="BMAW01052051">
    <property type="protein sequence ID" value="GFS83962.1"/>
    <property type="molecule type" value="Genomic_DNA"/>
</dbReference>
<dbReference type="AlphaFoldDB" id="A0A8X6T9F1"/>
<reference evidence="1" key="1">
    <citation type="submission" date="2020-08" db="EMBL/GenBank/DDBJ databases">
        <title>Multicomponent nature underlies the extraordinary mechanical properties of spider dragline silk.</title>
        <authorList>
            <person name="Kono N."/>
            <person name="Nakamura H."/>
            <person name="Mori M."/>
            <person name="Yoshida Y."/>
            <person name="Ohtoshi R."/>
            <person name="Malay A.D."/>
            <person name="Moran D.A.P."/>
            <person name="Tomita M."/>
            <person name="Numata K."/>
            <person name="Arakawa K."/>
        </authorList>
    </citation>
    <scope>NUCLEOTIDE SEQUENCE</scope>
</reference>
<keyword evidence="2" id="KW-1185">Reference proteome</keyword>
<gene>
    <name evidence="1" type="ORF">NPIL_156551</name>
</gene>
<organism evidence="1 2">
    <name type="scientific">Nephila pilipes</name>
    <name type="common">Giant wood spider</name>
    <name type="synonym">Nephila maculata</name>
    <dbReference type="NCBI Taxonomy" id="299642"/>
    <lineage>
        <taxon>Eukaryota</taxon>
        <taxon>Metazoa</taxon>
        <taxon>Ecdysozoa</taxon>
        <taxon>Arthropoda</taxon>
        <taxon>Chelicerata</taxon>
        <taxon>Arachnida</taxon>
        <taxon>Araneae</taxon>
        <taxon>Araneomorphae</taxon>
        <taxon>Entelegynae</taxon>
        <taxon>Araneoidea</taxon>
        <taxon>Nephilidae</taxon>
        <taxon>Nephila</taxon>
    </lineage>
</organism>
<proteinExistence type="predicted"/>
<sequence>MYLNTTKDFNLVIDSMSPPVLICYTYADCESDTSTRSSIVEMSFFLRTTPFPGFRKDRSVLLSLSAKQSTLQQPKQHKKFSG</sequence>
<evidence type="ECO:0000313" key="1">
    <source>
        <dbReference type="EMBL" id="GFS83962.1"/>
    </source>
</evidence>
<evidence type="ECO:0000313" key="2">
    <source>
        <dbReference type="Proteomes" id="UP000887013"/>
    </source>
</evidence>
<dbReference type="Proteomes" id="UP000887013">
    <property type="component" value="Unassembled WGS sequence"/>
</dbReference>
<comment type="caution">
    <text evidence="1">The sequence shown here is derived from an EMBL/GenBank/DDBJ whole genome shotgun (WGS) entry which is preliminary data.</text>
</comment>
<name>A0A8X6T9F1_NEPPI</name>